<dbReference type="EMBL" id="JANFYS010000008">
    <property type="protein sequence ID" value="MCQ4769898.1"/>
    <property type="molecule type" value="Genomic_DNA"/>
</dbReference>
<dbReference type="PANTHER" id="PTHR43549:SF3">
    <property type="entry name" value="MULTIDRUG RESISTANCE PROTEIN YPNP-RELATED"/>
    <property type="match status" value="1"/>
</dbReference>
<name>A0AAW5JKK3_9FIRM</name>
<feature type="transmembrane region" description="Helical" evidence="7">
    <location>
        <begin position="14"/>
        <end position="34"/>
    </location>
</feature>
<keyword evidence="3" id="KW-1003">Cell membrane</keyword>
<dbReference type="InterPro" id="IPR048279">
    <property type="entry name" value="MdtK-like"/>
</dbReference>
<feature type="transmembrane region" description="Helical" evidence="7">
    <location>
        <begin position="88"/>
        <end position="113"/>
    </location>
</feature>
<comment type="subcellular location">
    <subcellularLocation>
        <location evidence="1">Cell membrane</location>
        <topology evidence="1">Multi-pass membrane protein</topology>
    </subcellularLocation>
</comment>
<protein>
    <submittedName>
        <fullName evidence="8">MATE family efflux transporter</fullName>
    </submittedName>
</protein>
<dbReference type="GO" id="GO:0042910">
    <property type="term" value="F:xenobiotic transmembrane transporter activity"/>
    <property type="evidence" value="ECO:0007669"/>
    <property type="project" value="InterPro"/>
</dbReference>
<feature type="transmembrane region" description="Helical" evidence="7">
    <location>
        <begin position="193"/>
        <end position="213"/>
    </location>
</feature>
<evidence type="ECO:0000256" key="2">
    <source>
        <dbReference type="ARBA" id="ARBA00022448"/>
    </source>
</evidence>
<feature type="transmembrane region" description="Helical" evidence="7">
    <location>
        <begin position="355"/>
        <end position="373"/>
    </location>
</feature>
<feature type="transmembrane region" description="Helical" evidence="7">
    <location>
        <begin position="234"/>
        <end position="261"/>
    </location>
</feature>
<dbReference type="RefSeq" id="WP_256303503.1">
    <property type="nucleotide sequence ID" value="NZ_JANFYS010000008.1"/>
</dbReference>
<keyword evidence="5 7" id="KW-1133">Transmembrane helix</keyword>
<keyword evidence="4 7" id="KW-0812">Transmembrane</keyword>
<dbReference type="GO" id="GO:0015297">
    <property type="term" value="F:antiporter activity"/>
    <property type="evidence" value="ECO:0007669"/>
    <property type="project" value="InterPro"/>
</dbReference>
<keyword evidence="2" id="KW-0813">Transport</keyword>
<evidence type="ECO:0000256" key="6">
    <source>
        <dbReference type="ARBA" id="ARBA00023136"/>
    </source>
</evidence>
<dbReference type="AlphaFoldDB" id="A0AAW5JKK3"/>
<evidence type="ECO:0000256" key="5">
    <source>
        <dbReference type="ARBA" id="ARBA00022989"/>
    </source>
</evidence>
<accession>A0AAW5JKK3</accession>
<keyword evidence="6 7" id="KW-0472">Membrane</keyword>
<evidence type="ECO:0000256" key="4">
    <source>
        <dbReference type="ARBA" id="ARBA00022692"/>
    </source>
</evidence>
<dbReference type="GO" id="GO:0005886">
    <property type="term" value="C:plasma membrane"/>
    <property type="evidence" value="ECO:0007669"/>
    <property type="project" value="UniProtKB-SubCell"/>
</dbReference>
<dbReference type="Pfam" id="PF01554">
    <property type="entry name" value="MatE"/>
    <property type="match status" value="2"/>
</dbReference>
<reference evidence="8" key="1">
    <citation type="submission" date="2022-06" db="EMBL/GenBank/DDBJ databases">
        <title>Isolation of gut microbiota from human fecal samples.</title>
        <authorList>
            <person name="Pamer E.G."/>
            <person name="Barat B."/>
            <person name="Waligurski E."/>
            <person name="Medina S."/>
            <person name="Paddock L."/>
            <person name="Mostad J."/>
        </authorList>
    </citation>
    <scope>NUCLEOTIDE SEQUENCE</scope>
    <source>
        <strain evidence="8">DFI.9.91</strain>
    </source>
</reference>
<feature type="transmembrane region" description="Helical" evidence="7">
    <location>
        <begin position="385"/>
        <end position="405"/>
    </location>
</feature>
<dbReference type="InterPro" id="IPR052031">
    <property type="entry name" value="Membrane_Transporter-Flippase"/>
</dbReference>
<dbReference type="PANTHER" id="PTHR43549">
    <property type="entry name" value="MULTIDRUG RESISTANCE PROTEIN YPNP-RELATED"/>
    <property type="match status" value="1"/>
</dbReference>
<dbReference type="NCBIfam" id="TIGR00797">
    <property type="entry name" value="matE"/>
    <property type="match status" value="1"/>
</dbReference>
<dbReference type="PIRSF" id="PIRSF006603">
    <property type="entry name" value="DinF"/>
    <property type="match status" value="1"/>
</dbReference>
<organism evidence="8 9">
    <name type="scientific">Intestinimonas massiliensis</name>
    <name type="common">ex Afouda et al. 2020</name>
    <dbReference type="NCBI Taxonomy" id="1673721"/>
    <lineage>
        <taxon>Bacteria</taxon>
        <taxon>Bacillati</taxon>
        <taxon>Bacillota</taxon>
        <taxon>Clostridia</taxon>
        <taxon>Eubacteriales</taxon>
        <taxon>Intestinimonas</taxon>
    </lineage>
</organism>
<feature type="transmembrane region" description="Helical" evidence="7">
    <location>
        <begin position="133"/>
        <end position="158"/>
    </location>
</feature>
<feature type="transmembrane region" description="Helical" evidence="7">
    <location>
        <begin position="315"/>
        <end position="335"/>
    </location>
</feature>
<evidence type="ECO:0000256" key="7">
    <source>
        <dbReference type="SAM" id="Phobius"/>
    </source>
</evidence>
<gene>
    <name evidence="8" type="ORF">NE579_05400</name>
</gene>
<feature type="transmembrane region" description="Helical" evidence="7">
    <location>
        <begin position="411"/>
        <end position="433"/>
    </location>
</feature>
<evidence type="ECO:0000313" key="8">
    <source>
        <dbReference type="EMBL" id="MCQ4769898.1"/>
    </source>
</evidence>
<feature type="transmembrane region" description="Helical" evidence="7">
    <location>
        <begin position="281"/>
        <end position="303"/>
    </location>
</feature>
<feature type="transmembrane region" description="Helical" evidence="7">
    <location>
        <begin position="165"/>
        <end position="187"/>
    </location>
</feature>
<evidence type="ECO:0000313" key="9">
    <source>
        <dbReference type="Proteomes" id="UP001204562"/>
    </source>
</evidence>
<comment type="caution">
    <text evidence="8">The sequence shown here is derived from an EMBL/GenBank/DDBJ whole genome shotgun (WGS) entry which is preliminary data.</text>
</comment>
<dbReference type="InterPro" id="IPR002528">
    <property type="entry name" value="MATE_fam"/>
</dbReference>
<evidence type="ECO:0000256" key="1">
    <source>
        <dbReference type="ARBA" id="ARBA00004651"/>
    </source>
</evidence>
<proteinExistence type="predicted"/>
<dbReference type="CDD" id="cd13138">
    <property type="entry name" value="MATE_yoeA_like"/>
    <property type="match status" value="1"/>
</dbReference>
<sequence length="444" mass="45769">MTSDLTTGSVPKRLFRFALPLLFANVLQSLYQLVDMLVVGRFLGSPGLAAVSSAAMLCYVITSLCSGAATGGSVLVAQRQGAGDPEGLRRVIGALFTLSGLIALAVTALGLLTCGPILRAMHVPGEALALAHGYLLVICGGTFFVLGYNAVCGVLRGLGDSVSPLLFVALATAVNVVLDLLLVGALGLGTVGAALATVCSQAVSCLAALRFCFRRGLSSGLQPRHFLPGRALSIALLRIGLPTAVQLSVVNLSYLLVTGWFNLHGTAAAAAAGVGLKVNTFAAMPCWAVGMAVTTMAGQCMGAGDPDRAAGALRWGLRLSLALCAGTVALVQLFAEPIVALFDPNPAVVAAGVTYLRICCSVNFAFYAAMYLFDSLATGVGAAGLAMGNAMLHSVVMRLALSWWLGGALGFSGLCWAEMLAPIPSALLGLLWFRLGRWRRRGPL</sequence>
<evidence type="ECO:0000256" key="3">
    <source>
        <dbReference type="ARBA" id="ARBA00022475"/>
    </source>
</evidence>
<feature type="transmembrane region" description="Helical" evidence="7">
    <location>
        <begin position="54"/>
        <end position="76"/>
    </location>
</feature>
<dbReference type="Proteomes" id="UP001204562">
    <property type="component" value="Unassembled WGS sequence"/>
</dbReference>